<dbReference type="InterPro" id="IPR011547">
    <property type="entry name" value="SLC26A/SulP_dom"/>
</dbReference>
<dbReference type="PROSITE" id="PS50801">
    <property type="entry name" value="STAS"/>
    <property type="match status" value="1"/>
</dbReference>
<dbReference type="AlphaFoldDB" id="A0A2V5KJL8"/>
<accession>A0A2V5KJL8</accession>
<dbReference type="SUPFAM" id="SSF52091">
    <property type="entry name" value="SpoIIaa-like"/>
    <property type="match status" value="1"/>
</dbReference>
<feature type="transmembrane region" description="Helical" evidence="5">
    <location>
        <begin position="169"/>
        <end position="185"/>
    </location>
</feature>
<keyword evidence="8" id="KW-1185">Reference proteome</keyword>
<comment type="subcellular location">
    <subcellularLocation>
        <location evidence="1">Membrane</location>
        <topology evidence="1">Multi-pass membrane protein</topology>
    </subcellularLocation>
</comment>
<dbReference type="PROSITE" id="PS01130">
    <property type="entry name" value="SLC26A"/>
    <property type="match status" value="1"/>
</dbReference>
<organism evidence="7 8">
    <name type="scientific">Paenibacillus flagellatus</name>
    <dbReference type="NCBI Taxonomy" id="2211139"/>
    <lineage>
        <taxon>Bacteria</taxon>
        <taxon>Bacillati</taxon>
        <taxon>Bacillota</taxon>
        <taxon>Bacilli</taxon>
        <taxon>Bacillales</taxon>
        <taxon>Paenibacillaceae</taxon>
        <taxon>Paenibacillus</taxon>
    </lineage>
</organism>
<dbReference type="InterPro" id="IPR052706">
    <property type="entry name" value="Membrane-Transporter-like"/>
</dbReference>
<dbReference type="PANTHER" id="PTHR43310">
    <property type="entry name" value="SULFATE TRANSPORTER YBAR-RELATED"/>
    <property type="match status" value="1"/>
</dbReference>
<feature type="domain" description="STAS" evidence="6">
    <location>
        <begin position="412"/>
        <end position="508"/>
    </location>
</feature>
<dbReference type="EMBL" id="QJVJ01000004">
    <property type="protein sequence ID" value="PYI54820.1"/>
    <property type="molecule type" value="Genomic_DNA"/>
</dbReference>
<evidence type="ECO:0000313" key="8">
    <source>
        <dbReference type="Proteomes" id="UP000247476"/>
    </source>
</evidence>
<dbReference type="GO" id="GO:0008271">
    <property type="term" value="F:secondary active sulfate transmembrane transporter activity"/>
    <property type="evidence" value="ECO:0007669"/>
    <property type="project" value="InterPro"/>
</dbReference>
<protein>
    <submittedName>
        <fullName evidence="7">Sodium-independent anion transporter</fullName>
    </submittedName>
</protein>
<name>A0A2V5KJL8_9BACL</name>
<gene>
    <name evidence="7" type="ORF">DLM86_09710</name>
</gene>
<feature type="transmembrane region" description="Helical" evidence="5">
    <location>
        <begin position="191"/>
        <end position="211"/>
    </location>
</feature>
<dbReference type="PANTHER" id="PTHR43310:SF1">
    <property type="entry name" value="SULFATE TRANSPORTER YBAR-RELATED"/>
    <property type="match status" value="1"/>
</dbReference>
<dbReference type="InterPro" id="IPR002645">
    <property type="entry name" value="STAS_dom"/>
</dbReference>
<feature type="transmembrane region" description="Helical" evidence="5">
    <location>
        <begin position="139"/>
        <end position="157"/>
    </location>
</feature>
<dbReference type="InterPro" id="IPR036513">
    <property type="entry name" value="STAS_dom_sf"/>
</dbReference>
<feature type="transmembrane region" description="Helical" evidence="5">
    <location>
        <begin position="340"/>
        <end position="359"/>
    </location>
</feature>
<evidence type="ECO:0000256" key="4">
    <source>
        <dbReference type="ARBA" id="ARBA00023136"/>
    </source>
</evidence>
<dbReference type="Pfam" id="PF01740">
    <property type="entry name" value="STAS"/>
    <property type="match status" value="1"/>
</dbReference>
<evidence type="ECO:0000256" key="5">
    <source>
        <dbReference type="SAM" id="Phobius"/>
    </source>
</evidence>
<evidence type="ECO:0000256" key="1">
    <source>
        <dbReference type="ARBA" id="ARBA00004141"/>
    </source>
</evidence>
<dbReference type="Proteomes" id="UP000247476">
    <property type="component" value="Unassembled WGS sequence"/>
</dbReference>
<feature type="transmembrane region" description="Helical" evidence="5">
    <location>
        <begin position="241"/>
        <end position="265"/>
    </location>
</feature>
<dbReference type="Gene3D" id="3.30.750.24">
    <property type="entry name" value="STAS domain"/>
    <property type="match status" value="1"/>
</dbReference>
<dbReference type="OrthoDB" id="9771198at2"/>
<feature type="transmembrane region" description="Helical" evidence="5">
    <location>
        <begin position="113"/>
        <end position="133"/>
    </location>
</feature>
<evidence type="ECO:0000259" key="6">
    <source>
        <dbReference type="PROSITE" id="PS50801"/>
    </source>
</evidence>
<keyword evidence="3 5" id="KW-1133">Transmembrane helix</keyword>
<sequence>MLRISAPTFLKVESHQFGVLGGVSVLIGATWKVSGSGARADILSGMTVALALIPEAIAFSIIAGVDPMVGLYASVCIAILISFFGGRPAMISAATGAMALVMVTLVRQHGVEYLFAATVVTGVLQVLMGVMRIGRLITFVPHSVMTGFVNALAILIFMAQLPHFVGEGWPMYGLVALTLAIIYVLPRFTKAFPSALAAILIVSAVAIGFGFDVKTVGDMGRISSSLPVFHLPQVPFTLETLWIVLPYSFSLALVGIMESLLTATIVDEMTDTGSDKNKEVKGQGIANVVTGFFGGMAGCAMIGQSVINVKSGGRTRLSTFVAGAFLLFLILVLGDVVKRIPMAALVGVMFMVSIGTFDWGSLRDLKRIPRGDAFVMIVTVAIVVATHDLSKGVIAGVVLSAIIFAWNMASIRAESSVSAEGVKMYAISGQLFFGTVHQFVERFDVANDPDTVRIDFSGSHVRDQSAVKAIAKVAAKYGQARKRIDLIGLNEESRKLVERIGLAPTGGH</sequence>
<feature type="transmembrane region" description="Helical" evidence="5">
    <location>
        <begin position="43"/>
        <end position="65"/>
    </location>
</feature>
<evidence type="ECO:0000313" key="7">
    <source>
        <dbReference type="EMBL" id="PYI54820.1"/>
    </source>
</evidence>
<dbReference type="GO" id="GO:0016020">
    <property type="term" value="C:membrane"/>
    <property type="evidence" value="ECO:0007669"/>
    <property type="project" value="UniProtKB-SubCell"/>
</dbReference>
<proteinExistence type="predicted"/>
<feature type="transmembrane region" description="Helical" evidence="5">
    <location>
        <begin position="315"/>
        <end position="334"/>
    </location>
</feature>
<dbReference type="InterPro" id="IPR018045">
    <property type="entry name" value="S04_transporter_CS"/>
</dbReference>
<reference evidence="7 8" key="1">
    <citation type="submission" date="2018-05" db="EMBL/GenBank/DDBJ databases">
        <title>Paenibacillus flagellatus sp. nov., isolated from selenium mineral soil.</title>
        <authorList>
            <person name="Dai X."/>
        </authorList>
    </citation>
    <scope>NUCLEOTIDE SEQUENCE [LARGE SCALE GENOMIC DNA]</scope>
    <source>
        <strain evidence="7 8">DXL2</strain>
    </source>
</reference>
<keyword evidence="4 5" id="KW-0472">Membrane</keyword>
<feature type="transmembrane region" description="Helical" evidence="5">
    <location>
        <begin position="71"/>
        <end position="101"/>
    </location>
</feature>
<feature type="transmembrane region" description="Helical" evidence="5">
    <location>
        <begin position="285"/>
        <end position="303"/>
    </location>
</feature>
<dbReference type="Pfam" id="PF00916">
    <property type="entry name" value="Sulfate_transp"/>
    <property type="match status" value="2"/>
</dbReference>
<keyword evidence="2 5" id="KW-0812">Transmembrane</keyword>
<evidence type="ECO:0000256" key="3">
    <source>
        <dbReference type="ARBA" id="ARBA00022989"/>
    </source>
</evidence>
<evidence type="ECO:0000256" key="2">
    <source>
        <dbReference type="ARBA" id="ARBA00022692"/>
    </source>
</evidence>
<comment type="caution">
    <text evidence="7">The sequence shown here is derived from an EMBL/GenBank/DDBJ whole genome shotgun (WGS) entry which is preliminary data.</text>
</comment>